<evidence type="ECO:0000313" key="2">
    <source>
        <dbReference type="Proteomes" id="UP001177140"/>
    </source>
</evidence>
<sequence>AVFLELCVNRISMLTPQNLEVPTMKEMIDMWRKKKMNTFGILYSWLLAKVASELEVFPGSEFRVAFEEARKYGGKVILGDRPVN</sequence>
<dbReference type="AlphaFoldDB" id="A0AA41V1J4"/>
<reference evidence="1" key="1">
    <citation type="submission" date="2022-03" db="EMBL/GenBank/DDBJ databases">
        <title>A functionally conserved STORR gene fusion in Papaver species that diverged 16.8 million years ago.</title>
        <authorList>
            <person name="Catania T."/>
        </authorList>
    </citation>
    <scope>NUCLEOTIDE SEQUENCE</scope>
    <source>
        <strain evidence="1">S-191538</strain>
    </source>
</reference>
<dbReference type="CDD" id="cd14726">
    <property type="entry name" value="TraB_PrgY-like"/>
    <property type="match status" value="1"/>
</dbReference>
<keyword evidence="2" id="KW-1185">Reference proteome</keyword>
<name>A0AA41V1J4_PAPNU</name>
<evidence type="ECO:0000313" key="1">
    <source>
        <dbReference type="EMBL" id="MCL7028069.1"/>
    </source>
</evidence>
<dbReference type="EMBL" id="JAJJMA010075324">
    <property type="protein sequence ID" value="MCL7028069.1"/>
    <property type="molecule type" value="Genomic_DNA"/>
</dbReference>
<protein>
    <submittedName>
        <fullName evidence="1">Uncharacterized protein</fullName>
    </submittedName>
</protein>
<organism evidence="1 2">
    <name type="scientific">Papaver nudicaule</name>
    <name type="common">Iceland poppy</name>
    <dbReference type="NCBI Taxonomy" id="74823"/>
    <lineage>
        <taxon>Eukaryota</taxon>
        <taxon>Viridiplantae</taxon>
        <taxon>Streptophyta</taxon>
        <taxon>Embryophyta</taxon>
        <taxon>Tracheophyta</taxon>
        <taxon>Spermatophyta</taxon>
        <taxon>Magnoliopsida</taxon>
        <taxon>Ranunculales</taxon>
        <taxon>Papaveraceae</taxon>
        <taxon>Papaveroideae</taxon>
        <taxon>Papaver</taxon>
    </lineage>
</organism>
<feature type="non-terminal residue" evidence="1">
    <location>
        <position position="1"/>
    </location>
</feature>
<dbReference type="PANTHER" id="PTHR21530">
    <property type="entry name" value="PHEROMONE SHUTDOWN PROTEIN"/>
    <property type="match status" value="1"/>
</dbReference>
<dbReference type="GO" id="GO:0005741">
    <property type="term" value="C:mitochondrial outer membrane"/>
    <property type="evidence" value="ECO:0007669"/>
    <property type="project" value="TreeGrafter"/>
</dbReference>
<dbReference type="PANTHER" id="PTHR21530:SF7">
    <property type="entry name" value="TRAB DOMAIN-CONTAINING PROTEIN"/>
    <property type="match status" value="1"/>
</dbReference>
<dbReference type="InterPro" id="IPR046345">
    <property type="entry name" value="TraB_PrgY-like"/>
</dbReference>
<comment type="caution">
    <text evidence="1">The sequence shown here is derived from an EMBL/GenBank/DDBJ whole genome shotgun (WGS) entry which is preliminary data.</text>
</comment>
<proteinExistence type="predicted"/>
<dbReference type="Proteomes" id="UP001177140">
    <property type="component" value="Unassembled WGS sequence"/>
</dbReference>
<feature type="non-terminal residue" evidence="1">
    <location>
        <position position="84"/>
    </location>
</feature>
<accession>A0AA41V1J4</accession>
<gene>
    <name evidence="1" type="ORF">MKW94_022503</name>
</gene>